<organism evidence="1 2">
    <name type="scientific">Brevibacillus fluminis</name>
    <dbReference type="NCBI Taxonomy" id="511487"/>
    <lineage>
        <taxon>Bacteria</taxon>
        <taxon>Bacillati</taxon>
        <taxon>Bacillota</taxon>
        <taxon>Bacilli</taxon>
        <taxon>Bacillales</taxon>
        <taxon>Paenibacillaceae</taxon>
        <taxon>Brevibacillus</taxon>
    </lineage>
</organism>
<proteinExistence type="predicted"/>
<accession>A0A3M8D327</accession>
<evidence type="ECO:0000313" key="1">
    <source>
        <dbReference type="EMBL" id="RNB82313.1"/>
    </source>
</evidence>
<evidence type="ECO:0000313" key="2">
    <source>
        <dbReference type="Proteomes" id="UP000271031"/>
    </source>
</evidence>
<dbReference type="EMBL" id="RHHQ01000020">
    <property type="protein sequence ID" value="RNB82313.1"/>
    <property type="molecule type" value="Genomic_DNA"/>
</dbReference>
<dbReference type="RefSeq" id="WP_122920391.1">
    <property type="nucleotide sequence ID" value="NZ_RHHQ01000020.1"/>
</dbReference>
<name>A0A3M8D327_9BACL</name>
<dbReference type="Gene3D" id="2.60.40.3830">
    <property type="match status" value="1"/>
</dbReference>
<sequence length="319" mass="35254">MDFDKSLNELKGYANKGLLRDVEFTAEMQRAVQKRIASIPRAGTGIHFGWKWLGGAVCACLIGFGLLVPNTPNPLPPEASDGNLWQPAAEHTTPFEGKSFTYLGEKPVRVITGDMYEKQGQKVMFLLNGPLMANEKVQLVGENQQGERIDLGKYAIGSKLYDADGHFPTGLTLPTAGLWKIEVRYRNEVLGNVFLTIKAGVSPSNESLVLPLITQFLQATDDFAWIGDKRKVSLELLGVDSPNAEQRIVYAKVTIESEQTNGSAVAAPMKFNIVYRGGDYRVIDYQMPRDGSDYWLDIQTIFPSEIVEKLRASGHAKQG</sequence>
<gene>
    <name evidence="1" type="ORF">EDM56_23595</name>
</gene>
<reference evidence="1 2" key="1">
    <citation type="submission" date="2018-10" db="EMBL/GenBank/DDBJ databases">
        <title>Phylogenomics of Brevibacillus.</title>
        <authorList>
            <person name="Dunlap C."/>
        </authorList>
    </citation>
    <scope>NUCLEOTIDE SEQUENCE [LARGE SCALE GENOMIC DNA]</scope>
    <source>
        <strain evidence="1 2">JCM 15716</strain>
    </source>
</reference>
<protein>
    <submittedName>
        <fullName evidence="1">Uncharacterized protein</fullName>
    </submittedName>
</protein>
<dbReference type="AlphaFoldDB" id="A0A3M8D327"/>
<keyword evidence="2" id="KW-1185">Reference proteome</keyword>
<comment type="caution">
    <text evidence="1">The sequence shown here is derived from an EMBL/GenBank/DDBJ whole genome shotgun (WGS) entry which is preliminary data.</text>
</comment>
<dbReference type="OrthoDB" id="2381403at2"/>
<dbReference type="Proteomes" id="UP000271031">
    <property type="component" value="Unassembled WGS sequence"/>
</dbReference>